<evidence type="ECO:0000256" key="4">
    <source>
        <dbReference type="ARBA" id="ARBA00008276"/>
    </source>
</evidence>
<evidence type="ECO:0000313" key="25">
    <source>
        <dbReference type="Proteomes" id="UP000216339"/>
    </source>
</evidence>
<evidence type="ECO:0000256" key="7">
    <source>
        <dbReference type="ARBA" id="ARBA00019357"/>
    </source>
</evidence>
<evidence type="ECO:0000256" key="9">
    <source>
        <dbReference type="ARBA" id="ARBA00022723"/>
    </source>
</evidence>
<evidence type="ECO:0000256" key="20">
    <source>
        <dbReference type="ARBA" id="ARBA00049161"/>
    </source>
</evidence>
<dbReference type="OrthoDB" id="9809356at2"/>
<dbReference type="InterPro" id="IPR001645">
    <property type="entry name" value="Folylpolyglutamate_synth"/>
</dbReference>
<evidence type="ECO:0000256" key="17">
    <source>
        <dbReference type="ARBA" id="ARBA00047493"/>
    </source>
</evidence>
<organism evidence="24 25">
    <name type="scientific">Rubrivirga marina</name>
    <dbReference type="NCBI Taxonomy" id="1196024"/>
    <lineage>
        <taxon>Bacteria</taxon>
        <taxon>Pseudomonadati</taxon>
        <taxon>Rhodothermota</taxon>
        <taxon>Rhodothermia</taxon>
        <taxon>Rhodothermales</taxon>
        <taxon>Rubricoccaceae</taxon>
        <taxon>Rubrivirga</taxon>
    </lineage>
</organism>
<evidence type="ECO:0000259" key="22">
    <source>
        <dbReference type="Pfam" id="PF02875"/>
    </source>
</evidence>
<dbReference type="GO" id="GO:0008841">
    <property type="term" value="F:dihydrofolate synthase activity"/>
    <property type="evidence" value="ECO:0007669"/>
    <property type="project" value="UniProtKB-EC"/>
</dbReference>
<keyword evidence="9" id="KW-0479">Metal-binding</keyword>
<dbReference type="GO" id="GO:0005737">
    <property type="term" value="C:cytoplasm"/>
    <property type="evidence" value="ECO:0007669"/>
    <property type="project" value="TreeGrafter"/>
</dbReference>
<dbReference type="GO" id="GO:0004326">
    <property type="term" value="F:tetrahydrofolylpolyglutamate synthase activity"/>
    <property type="evidence" value="ECO:0007669"/>
    <property type="project" value="UniProtKB-EC"/>
</dbReference>
<dbReference type="EMBL" id="MQWD01000001">
    <property type="protein sequence ID" value="PAP76399.1"/>
    <property type="molecule type" value="Genomic_DNA"/>
</dbReference>
<dbReference type="SUPFAM" id="SSF53244">
    <property type="entry name" value="MurD-like peptide ligases, peptide-binding domain"/>
    <property type="match status" value="1"/>
</dbReference>
<dbReference type="NCBIfam" id="TIGR01499">
    <property type="entry name" value="folC"/>
    <property type="match status" value="1"/>
</dbReference>
<comment type="function">
    <text evidence="1">Functions in two distinct reactions of the de novo folate biosynthetic pathway. Catalyzes the addition of a glutamate residue to dihydropteroate (7,8-dihydropteroate or H2Pte) to form dihydrofolate (7,8-dihydrofolate monoglutamate or H2Pte-Glu). Also catalyzes successive additions of L-glutamate to tetrahydrofolate or 10-formyltetrahydrofolate or 5,10-methylenetetrahydrofolate, leading to folylpolyglutamate derivatives.</text>
</comment>
<evidence type="ECO:0000256" key="19">
    <source>
        <dbReference type="ARBA" id="ARBA00049035"/>
    </source>
</evidence>
<sequence>MPSGLDRLLALPRFADDPAGAYRPGLDRVRALLGAMGDPHRAAPVVHVGGTNGKGSTASFVAAIATASGRRVGLLTSPTLLHPAEMARVDGVPQVEAFGAAADRWMEEAAAVGSSFFEAAVALAFVVFSQAEVDLAVVEVGLGGVEDATAVVDPAVTIVTSVGLDHTDVLGATRPEIARVKAGIAAPGVPFLHAVEGAETVAALEEEARRRGGVPERVRETVRLATEAEGLVIETERQSYGPVALGLPGAHQAWNAALAVRAVESLGLGVAGEAVERGLRDVVALAGLRGRSEAWVGDPRLVLDVAHNADGLRAALAAVAVPPGGRLHVLLGMMADKAIAEVADALRGVRIQTVPLDTPRALSAAALAARLRSAGLGDVTEAGGVADAIGAFREAAGAADRLLVTGSHRTVAEALRAFEDGAV</sequence>
<dbReference type="GO" id="GO:0046872">
    <property type="term" value="F:metal ion binding"/>
    <property type="evidence" value="ECO:0007669"/>
    <property type="project" value="UniProtKB-KW"/>
</dbReference>
<feature type="domain" description="Mur ligase C-terminal" evidence="22">
    <location>
        <begin position="298"/>
        <end position="407"/>
    </location>
</feature>
<dbReference type="Proteomes" id="UP000216339">
    <property type="component" value="Unassembled WGS sequence"/>
</dbReference>
<protein>
    <recommendedName>
        <fullName evidence="7">Dihydrofolate synthase/folylpolyglutamate synthase</fullName>
        <ecNumber evidence="5">6.3.2.12</ecNumber>
        <ecNumber evidence="6">6.3.2.17</ecNumber>
    </recommendedName>
    <alternativeName>
        <fullName evidence="16">Folylpoly-gamma-glutamate synthetase-dihydrofolate synthetase</fullName>
    </alternativeName>
    <alternativeName>
        <fullName evidence="14">Folylpolyglutamate synthetase</fullName>
    </alternativeName>
    <alternativeName>
        <fullName evidence="15">Tetrahydrofolylpolyglutamate synthase</fullName>
    </alternativeName>
</protein>
<dbReference type="PANTHER" id="PTHR11136">
    <property type="entry name" value="FOLYLPOLYGLUTAMATE SYNTHASE-RELATED"/>
    <property type="match status" value="1"/>
</dbReference>
<dbReference type="InterPro" id="IPR018109">
    <property type="entry name" value="Folylpolyglutamate_synth_CS"/>
</dbReference>
<comment type="catalytic activity">
    <reaction evidence="19">
        <text>(6R)-5,10-methylenetetrahydrofolyl-(gamma-L-Glu)(n) + L-glutamate + ATP = (6R)-5,10-methylenetetrahydrofolyl-(gamma-L-Glu)(n+1) + ADP + phosphate + H(+)</text>
        <dbReference type="Rhea" id="RHEA:51912"/>
        <dbReference type="Rhea" id="RHEA-COMP:13257"/>
        <dbReference type="Rhea" id="RHEA-COMP:13258"/>
        <dbReference type="ChEBI" id="CHEBI:15378"/>
        <dbReference type="ChEBI" id="CHEBI:29985"/>
        <dbReference type="ChEBI" id="CHEBI:30616"/>
        <dbReference type="ChEBI" id="CHEBI:43474"/>
        <dbReference type="ChEBI" id="CHEBI:136572"/>
        <dbReference type="ChEBI" id="CHEBI:456216"/>
        <dbReference type="EC" id="6.3.2.17"/>
    </reaction>
</comment>
<dbReference type="InterPro" id="IPR004101">
    <property type="entry name" value="Mur_ligase_C"/>
</dbReference>
<dbReference type="GO" id="GO:0005524">
    <property type="term" value="F:ATP binding"/>
    <property type="evidence" value="ECO:0007669"/>
    <property type="project" value="UniProtKB-KW"/>
</dbReference>
<dbReference type="EC" id="6.3.2.12" evidence="5"/>
<evidence type="ECO:0000256" key="11">
    <source>
        <dbReference type="ARBA" id="ARBA00022840"/>
    </source>
</evidence>
<comment type="pathway">
    <text evidence="2">Cofactor biosynthesis; tetrahydrofolate biosynthesis; 7,8-dihydrofolate from 2-amino-4-hydroxy-6-hydroxymethyl-7,8-dihydropteridine diphosphate and 4-aminobenzoate: step 2/2.</text>
</comment>
<evidence type="ECO:0000256" key="18">
    <source>
        <dbReference type="ARBA" id="ARBA00047808"/>
    </source>
</evidence>
<comment type="pathway">
    <text evidence="3">Cofactor biosynthesis; tetrahydrofolylpolyglutamate biosynthesis.</text>
</comment>
<evidence type="ECO:0000256" key="5">
    <source>
        <dbReference type="ARBA" id="ARBA00013023"/>
    </source>
</evidence>
<comment type="caution">
    <text evidence="24">The sequence shown here is derived from an EMBL/GenBank/DDBJ whole genome shotgun (WGS) entry which is preliminary data.</text>
</comment>
<evidence type="ECO:0000256" key="2">
    <source>
        <dbReference type="ARBA" id="ARBA00004799"/>
    </source>
</evidence>
<proteinExistence type="inferred from homology"/>
<evidence type="ECO:0000256" key="1">
    <source>
        <dbReference type="ARBA" id="ARBA00002714"/>
    </source>
</evidence>
<keyword evidence="25" id="KW-1185">Reference proteome</keyword>
<name>A0A271J0Y6_9BACT</name>
<keyword evidence="10 21" id="KW-0547">Nucleotide-binding</keyword>
<dbReference type="Gene3D" id="3.90.190.20">
    <property type="entry name" value="Mur ligase, C-terminal domain"/>
    <property type="match status" value="1"/>
</dbReference>
<comment type="catalytic activity">
    <reaction evidence="18">
        <text>10-formyltetrahydrofolyl-(gamma-L-Glu)(n) + L-glutamate + ATP = 10-formyltetrahydrofolyl-(gamma-L-Glu)(n+1) + ADP + phosphate + H(+)</text>
        <dbReference type="Rhea" id="RHEA:51904"/>
        <dbReference type="Rhea" id="RHEA-COMP:13088"/>
        <dbReference type="Rhea" id="RHEA-COMP:14300"/>
        <dbReference type="ChEBI" id="CHEBI:15378"/>
        <dbReference type="ChEBI" id="CHEBI:29985"/>
        <dbReference type="ChEBI" id="CHEBI:30616"/>
        <dbReference type="ChEBI" id="CHEBI:43474"/>
        <dbReference type="ChEBI" id="CHEBI:134413"/>
        <dbReference type="ChEBI" id="CHEBI:456216"/>
        <dbReference type="EC" id="6.3.2.17"/>
    </reaction>
</comment>
<dbReference type="Pfam" id="PF02875">
    <property type="entry name" value="Mur_ligase_C"/>
    <property type="match status" value="1"/>
</dbReference>
<dbReference type="Gene3D" id="3.40.1190.10">
    <property type="entry name" value="Mur-like, catalytic domain"/>
    <property type="match status" value="1"/>
</dbReference>
<comment type="catalytic activity">
    <reaction evidence="20">
        <text>7,8-dihydropteroate + L-glutamate + ATP = 7,8-dihydrofolate + ADP + phosphate + H(+)</text>
        <dbReference type="Rhea" id="RHEA:23584"/>
        <dbReference type="ChEBI" id="CHEBI:15378"/>
        <dbReference type="ChEBI" id="CHEBI:17839"/>
        <dbReference type="ChEBI" id="CHEBI:29985"/>
        <dbReference type="ChEBI" id="CHEBI:30616"/>
        <dbReference type="ChEBI" id="CHEBI:43474"/>
        <dbReference type="ChEBI" id="CHEBI:57451"/>
        <dbReference type="ChEBI" id="CHEBI:456216"/>
        <dbReference type="EC" id="6.3.2.12"/>
    </reaction>
</comment>
<evidence type="ECO:0000256" key="12">
    <source>
        <dbReference type="ARBA" id="ARBA00022842"/>
    </source>
</evidence>
<comment type="catalytic activity">
    <reaction evidence="17">
        <text>(6S)-5,6,7,8-tetrahydrofolyl-(gamma-L-Glu)(n) + L-glutamate + ATP = (6S)-5,6,7,8-tetrahydrofolyl-(gamma-L-Glu)(n+1) + ADP + phosphate + H(+)</text>
        <dbReference type="Rhea" id="RHEA:10580"/>
        <dbReference type="Rhea" id="RHEA-COMP:14738"/>
        <dbReference type="Rhea" id="RHEA-COMP:14740"/>
        <dbReference type="ChEBI" id="CHEBI:15378"/>
        <dbReference type="ChEBI" id="CHEBI:29985"/>
        <dbReference type="ChEBI" id="CHEBI:30616"/>
        <dbReference type="ChEBI" id="CHEBI:43474"/>
        <dbReference type="ChEBI" id="CHEBI:141005"/>
        <dbReference type="ChEBI" id="CHEBI:456216"/>
        <dbReference type="EC" id="6.3.2.17"/>
    </reaction>
</comment>
<evidence type="ECO:0000256" key="6">
    <source>
        <dbReference type="ARBA" id="ARBA00013025"/>
    </source>
</evidence>
<dbReference type="PIRSF" id="PIRSF001563">
    <property type="entry name" value="Folylpolyglu_synth"/>
    <property type="match status" value="1"/>
</dbReference>
<evidence type="ECO:0000256" key="8">
    <source>
        <dbReference type="ARBA" id="ARBA00022598"/>
    </source>
</evidence>
<evidence type="ECO:0000256" key="15">
    <source>
        <dbReference type="ARBA" id="ARBA00030592"/>
    </source>
</evidence>
<gene>
    <name evidence="24" type="ORF">BSZ37_08050</name>
</gene>
<evidence type="ECO:0000256" key="16">
    <source>
        <dbReference type="ARBA" id="ARBA00032510"/>
    </source>
</evidence>
<keyword evidence="11 21" id="KW-0067">ATP-binding</keyword>
<accession>A0A271J0Y6</accession>
<evidence type="ECO:0000256" key="3">
    <source>
        <dbReference type="ARBA" id="ARBA00005150"/>
    </source>
</evidence>
<feature type="domain" description="Mur ligase central" evidence="23">
    <location>
        <begin position="48"/>
        <end position="262"/>
    </location>
</feature>
<dbReference type="PANTHER" id="PTHR11136:SF0">
    <property type="entry name" value="DIHYDROFOLATE SYNTHETASE-RELATED"/>
    <property type="match status" value="1"/>
</dbReference>
<keyword evidence="13" id="KW-0289">Folate biosynthesis</keyword>
<dbReference type="InterPro" id="IPR013221">
    <property type="entry name" value="Mur_ligase_cen"/>
</dbReference>
<evidence type="ECO:0000313" key="24">
    <source>
        <dbReference type="EMBL" id="PAP76399.1"/>
    </source>
</evidence>
<evidence type="ECO:0000256" key="14">
    <source>
        <dbReference type="ARBA" id="ARBA00030048"/>
    </source>
</evidence>
<evidence type="ECO:0000256" key="13">
    <source>
        <dbReference type="ARBA" id="ARBA00022909"/>
    </source>
</evidence>
<dbReference type="SUPFAM" id="SSF53623">
    <property type="entry name" value="MurD-like peptide ligases, catalytic domain"/>
    <property type="match status" value="1"/>
</dbReference>
<dbReference type="InterPro" id="IPR036615">
    <property type="entry name" value="Mur_ligase_C_dom_sf"/>
</dbReference>
<dbReference type="InterPro" id="IPR036565">
    <property type="entry name" value="Mur-like_cat_sf"/>
</dbReference>
<evidence type="ECO:0000259" key="23">
    <source>
        <dbReference type="Pfam" id="PF08245"/>
    </source>
</evidence>
<reference evidence="24 25" key="1">
    <citation type="submission" date="2016-11" db="EMBL/GenBank/DDBJ databases">
        <title>Study of marine rhodopsin-containing bacteria.</title>
        <authorList>
            <person name="Yoshizawa S."/>
            <person name="Kumagai Y."/>
            <person name="Kogure K."/>
        </authorList>
    </citation>
    <scope>NUCLEOTIDE SEQUENCE [LARGE SCALE GENOMIC DNA]</scope>
    <source>
        <strain evidence="24 25">SAORIC-28</strain>
    </source>
</reference>
<dbReference type="EC" id="6.3.2.17" evidence="6"/>
<dbReference type="RefSeq" id="WP_095510054.1">
    <property type="nucleotide sequence ID" value="NZ_MQWD01000001.1"/>
</dbReference>
<keyword evidence="12" id="KW-0460">Magnesium</keyword>
<dbReference type="AlphaFoldDB" id="A0A271J0Y6"/>
<dbReference type="PROSITE" id="PS01012">
    <property type="entry name" value="FOLYLPOLYGLU_SYNT_2"/>
    <property type="match status" value="1"/>
</dbReference>
<dbReference type="GO" id="GO:0046656">
    <property type="term" value="P:folic acid biosynthetic process"/>
    <property type="evidence" value="ECO:0007669"/>
    <property type="project" value="UniProtKB-KW"/>
</dbReference>
<evidence type="ECO:0000256" key="10">
    <source>
        <dbReference type="ARBA" id="ARBA00022741"/>
    </source>
</evidence>
<evidence type="ECO:0000256" key="21">
    <source>
        <dbReference type="PIRNR" id="PIRNR001563"/>
    </source>
</evidence>
<keyword evidence="8 21" id="KW-0436">Ligase</keyword>
<comment type="similarity">
    <text evidence="4 21">Belongs to the folylpolyglutamate synthase family.</text>
</comment>
<dbReference type="Pfam" id="PF08245">
    <property type="entry name" value="Mur_ligase_M"/>
    <property type="match status" value="1"/>
</dbReference>